<organism evidence="1 2">
    <name type="scientific">Azohydromonas caseinilytica</name>
    <dbReference type="NCBI Taxonomy" id="2728836"/>
    <lineage>
        <taxon>Bacteria</taxon>
        <taxon>Pseudomonadati</taxon>
        <taxon>Pseudomonadota</taxon>
        <taxon>Betaproteobacteria</taxon>
        <taxon>Burkholderiales</taxon>
        <taxon>Sphaerotilaceae</taxon>
        <taxon>Azohydromonas</taxon>
    </lineage>
</organism>
<dbReference type="Gene3D" id="2.30.110.20">
    <property type="entry name" value="Hcp1-like"/>
    <property type="match status" value="1"/>
</dbReference>
<dbReference type="InterPro" id="IPR036624">
    <property type="entry name" value="Hcp1-lik_sf"/>
</dbReference>
<dbReference type="SUPFAM" id="SSF141452">
    <property type="entry name" value="Hcp1-like"/>
    <property type="match status" value="1"/>
</dbReference>
<dbReference type="PANTHER" id="PTHR36152">
    <property type="entry name" value="CYTOPLASMIC PROTEIN-RELATED"/>
    <property type="match status" value="1"/>
</dbReference>
<accession>A0A848FEH4</accession>
<reference evidence="1 2" key="1">
    <citation type="submission" date="2020-04" db="EMBL/GenBank/DDBJ databases">
        <title>Azohydromonas sp. isolated from soil.</title>
        <authorList>
            <person name="Dahal R.H."/>
        </authorList>
    </citation>
    <scope>NUCLEOTIDE SEQUENCE [LARGE SCALE GENOMIC DNA]</scope>
    <source>
        <strain evidence="1 2">G-1-1-14</strain>
    </source>
</reference>
<dbReference type="Proteomes" id="UP000574067">
    <property type="component" value="Unassembled WGS sequence"/>
</dbReference>
<protein>
    <submittedName>
        <fullName evidence="1">Type VI secretion system tube protein Hcp</fullName>
    </submittedName>
</protein>
<sequence length="165" mass="17429">MAAAPGSRSDMFLHVQAKRAGKIKGESTTAGHEGDIEVLAWDWGVSASAALGALGTAERRAYRHLVLRKHIDASSTGLLSALVSNDEVREAVLTLRKAGGEALDYFTMKLGNARVVAVDIEVDAQGLTLERVTLAFTRIDIEYQPQAASGQGSGTCVFSDEILGG</sequence>
<dbReference type="Pfam" id="PF05638">
    <property type="entry name" value="T6SS_HCP"/>
    <property type="match status" value="1"/>
</dbReference>
<keyword evidence="2" id="KW-1185">Reference proteome</keyword>
<name>A0A848FEH4_9BURK</name>
<dbReference type="NCBIfam" id="TIGR03344">
    <property type="entry name" value="VI_effect_Hcp1"/>
    <property type="match status" value="1"/>
</dbReference>
<dbReference type="RefSeq" id="WP_169161459.1">
    <property type="nucleotide sequence ID" value="NZ_JABBFW010000011.1"/>
</dbReference>
<proteinExistence type="predicted"/>
<dbReference type="PANTHER" id="PTHR36152:SF1">
    <property type="entry name" value="UBIQUITIN-LIKE DOMAIN-CONTAINING PROTEIN"/>
    <property type="match status" value="1"/>
</dbReference>
<evidence type="ECO:0000313" key="2">
    <source>
        <dbReference type="Proteomes" id="UP000574067"/>
    </source>
</evidence>
<comment type="caution">
    <text evidence="1">The sequence shown here is derived from an EMBL/GenBank/DDBJ whole genome shotgun (WGS) entry which is preliminary data.</text>
</comment>
<dbReference type="InterPro" id="IPR008514">
    <property type="entry name" value="T6SS_Hcp"/>
</dbReference>
<dbReference type="AlphaFoldDB" id="A0A848FEH4"/>
<gene>
    <name evidence="1" type="ORF">HHL10_16330</name>
</gene>
<dbReference type="InterPro" id="IPR053165">
    <property type="entry name" value="HSI-I_assembly_Hcp1"/>
</dbReference>
<evidence type="ECO:0000313" key="1">
    <source>
        <dbReference type="EMBL" id="NML16550.1"/>
    </source>
</evidence>
<dbReference type="EMBL" id="JABBFW010000011">
    <property type="protein sequence ID" value="NML16550.1"/>
    <property type="molecule type" value="Genomic_DNA"/>
</dbReference>